<feature type="region of interest" description="Disordered" evidence="1">
    <location>
        <begin position="1"/>
        <end position="50"/>
    </location>
</feature>
<protein>
    <submittedName>
        <fullName evidence="2">Uncharacterized protein</fullName>
    </submittedName>
</protein>
<dbReference type="OrthoDB" id="49105at2"/>
<reference evidence="2 3" key="1">
    <citation type="submission" date="2014-10" db="EMBL/GenBank/DDBJ databases">
        <title>Genome sequence of Clostridium aceticum DSM 1496.</title>
        <authorList>
            <person name="Poehlein A."/>
            <person name="Schiel-Bengelsdorf B."/>
            <person name="Gottschalk G."/>
            <person name="Duerre P."/>
            <person name="Daniel R."/>
        </authorList>
    </citation>
    <scope>NUCLEOTIDE SEQUENCE [LARGE SCALE GENOMIC DNA]</scope>
    <source>
        <strain evidence="2 3">DSM 1496</strain>
    </source>
</reference>
<organism evidence="2 3">
    <name type="scientific">Clostridium aceticum</name>
    <dbReference type="NCBI Taxonomy" id="84022"/>
    <lineage>
        <taxon>Bacteria</taxon>
        <taxon>Bacillati</taxon>
        <taxon>Bacillota</taxon>
        <taxon>Clostridia</taxon>
        <taxon>Eubacteriales</taxon>
        <taxon>Clostridiaceae</taxon>
        <taxon>Clostridium</taxon>
    </lineage>
</organism>
<accession>A0A0G3W518</accession>
<dbReference type="PATRIC" id="fig|84022.6.peg.272"/>
<gene>
    <name evidence="2" type="ORF">CACET_c02700</name>
</gene>
<sequence>MNVNSVTSRDHYLTRSSEVKESKKNNYKDNDNTKKEVKDEYIPSPKEERTVTYQKPTIKPDMVTIQRLKEESERTHSQLKEMVRQLLEKQGLTFKDLEGLETVVEIDEETRLKAQEMIAEGGPLSPEKVSDNIVAFAKAISGGDPDKIDMLISAIEKGFKEASNMLGGELPEISKKTYDLVMEKMEAWREE</sequence>
<name>A0A0G3W518_9CLOT</name>
<keyword evidence="3" id="KW-1185">Reference proteome</keyword>
<dbReference type="RefSeq" id="WP_052661544.1">
    <property type="nucleotide sequence ID" value="NZ_CP009687.1"/>
</dbReference>
<evidence type="ECO:0000313" key="3">
    <source>
        <dbReference type="Proteomes" id="UP000035704"/>
    </source>
</evidence>
<dbReference type="EMBL" id="CP009687">
    <property type="protein sequence ID" value="AKL93786.1"/>
    <property type="molecule type" value="Genomic_DNA"/>
</dbReference>
<dbReference type="KEGG" id="cace:CACET_c02700"/>
<evidence type="ECO:0000256" key="1">
    <source>
        <dbReference type="SAM" id="MobiDB-lite"/>
    </source>
</evidence>
<dbReference type="AlphaFoldDB" id="A0A0G3W518"/>
<proteinExistence type="predicted"/>
<dbReference type="Proteomes" id="UP000035704">
    <property type="component" value="Chromosome"/>
</dbReference>
<feature type="compositionally biased region" description="Basic and acidic residues" evidence="1">
    <location>
        <begin position="8"/>
        <end position="50"/>
    </location>
</feature>
<evidence type="ECO:0000313" key="2">
    <source>
        <dbReference type="EMBL" id="AKL93786.1"/>
    </source>
</evidence>
<dbReference type="STRING" id="84022.CACET_c02700"/>